<dbReference type="Pfam" id="PF00412">
    <property type="entry name" value="LIM"/>
    <property type="match status" value="2"/>
</dbReference>
<evidence type="ECO:0000256" key="5">
    <source>
        <dbReference type="ARBA" id="ARBA00022833"/>
    </source>
</evidence>
<dbReference type="Gene3D" id="1.20.80.10">
    <property type="match status" value="1"/>
</dbReference>
<dbReference type="SMART" id="SM00295">
    <property type="entry name" value="B41"/>
    <property type="match status" value="1"/>
</dbReference>
<dbReference type="CDD" id="cd09358">
    <property type="entry name" value="LIM_Mical_like"/>
    <property type="match status" value="1"/>
</dbReference>
<comment type="caution">
    <text evidence="13">The sequence shown here is derived from an EMBL/GenBank/DDBJ whole genome shotgun (WGS) entry which is preliminary data.</text>
</comment>
<dbReference type="PROSITE" id="PS00478">
    <property type="entry name" value="LIM_DOMAIN_1"/>
    <property type="match status" value="1"/>
</dbReference>
<name>A0AAD4QSM3_9BILA</name>
<dbReference type="InterPro" id="IPR001781">
    <property type="entry name" value="Znf_LIM"/>
</dbReference>
<evidence type="ECO:0000313" key="13">
    <source>
        <dbReference type="EMBL" id="KAI1696891.1"/>
    </source>
</evidence>
<dbReference type="PRINTS" id="PR00661">
    <property type="entry name" value="ERMFAMILY"/>
</dbReference>
<dbReference type="PROSITE" id="PS50023">
    <property type="entry name" value="LIM_DOMAIN_2"/>
    <property type="match status" value="2"/>
</dbReference>
<dbReference type="SUPFAM" id="SSF50729">
    <property type="entry name" value="PH domain-like"/>
    <property type="match status" value="1"/>
</dbReference>
<evidence type="ECO:0000256" key="3">
    <source>
        <dbReference type="ARBA" id="ARBA00022475"/>
    </source>
</evidence>
<dbReference type="Gene3D" id="2.10.110.10">
    <property type="entry name" value="Cysteine Rich Protein"/>
    <property type="match status" value="2"/>
</dbReference>
<evidence type="ECO:0000256" key="7">
    <source>
        <dbReference type="ARBA" id="ARBA00023136"/>
    </source>
</evidence>
<dbReference type="Pfam" id="PF00373">
    <property type="entry name" value="FERM_M"/>
    <property type="match status" value="1"/>
</dbReference>
<dbReference type="Gene3D" id="3.10.20.90">
    <property type="entry name" value="Phosphatidylinositol 3-kinase Catalytic Subunit, Chain A, domain 1"/>
    <property type="match status" value="1"/>
</dbReference>
<feature type="region of interest" description="Disordered" evidence="10">
    <location>
        <begin position="122"/>
        <end position="142"/>
    </location>
</feature>
<dbReference type="Gene3D" id="2.30.29.30">
    <property type="entry name" value="Pleckstrin-homology domain (PH domain)/Phosphotyrosine-binding domain (PTB)"/>
    <property type="match status" value="1"/>
</dbReference>
<dbReference type="EMBL" id="JAKKPZ010000300">
    <property type="protein sequence ID" value="KAI1696891.1"/>
    <property type="molecule type" value="Genomic_DNA"/>
</dbReference>
<evidence type="ECO:0000256" key="1">
    <source>
        <dbReference type="ARBA" id="ARBA00004202"/>
    </source>
</evidence>
<dbReference type="SUPFAM" id="SSF57716">
    <property type="entry name" value="Glucocorticoid receptor-like (DNA-binding domain)"/>
    <property type="match status" value="2"/>
</dbReference>
<evidence type="ECO:0000256" key="2">
    <source>
        <dbReference type="ARBA" id="ARBA00004536"/>
    </source>
</evidence>
<reference evidence="13" key="1">
    <citation type="submission" date="2022-01" db="EMBL/GenBank/DDBJ databases">
        <title>Genome Sequence Resource for Two Populations of Ditylenchus destructor, the Migratory Endoparasitic Phytonematode.</title>
        <authorList>
            <person name="Zhang H."/>
            <person name="Lin R."/>
            <person name="Xie B."/>
        </authorList>
    </citation>
    <scope>NUCLEOTIDE SEQUENCE</scope>
    <source>
        <strain evidence="13">BazhouSP</strain>
    </source>
</reference>
<dbReference type="SUPFAM" id="SSF47031">
    <property type="entry name" value="Second domain of FERM"/>
    <property type="match status" value="1"/>
</dbReference>
<feature type="domain" description="FERM" evidence="12">
    <location>
        <begin position="278"/>
        <end position="544"/>
    </location>
</feature>
<dbReference type="InterPro" id="IPR035963">
    <property type="entry name" value="FERM_2"/>
</dbReference>
<organism evidence="13 14">
    <name type="scientific">Ditylenchus destructor</name>
    <dbReference type="NCBI Taxonomy" id="166010"/>
    <lineage>
        <taxon>Eukaryota</taxon>
        <taxon>Metazoa</taxon>
        <taxon>Ecdysozoa</taxon>
        <taxon>Nematoda</taxon>
        <taxon>Chromadorea</taxon>
        <taxon>Rhabditida</taxon>
        <taxon>Tylenchina</taxon>
        <taxon>Tylenchomorpha</taxon>
        <taxon>Sphaerularioidea</taxon>
        <taxon>Anguinidae</taxon>
        <taxon>Anguininae</taxon>
        <taxon>Ditylenchus</taxon>
    </lineage>
</organism>
<comment type="subcellular location">
    <subcellularLocation>
        <location evidence="2">Cell junction</location>
        <location evidence="2">Adherens junction</location>
    </subcellularLocation>
    <subcellularLocation>
        <location evidence="1">Cell membrane</location>
        <topology evidence="1">Peripheral membrane protein</topology>
    </subcellularLocation>
    <subcellularLocation>
        <location evidence="8">Cell projection</location>
        <location evidence="8">Rhabdomere</location>
    </subcellularLocation>
</comment>
<keyword evidence="4 9" id="KW-0479">Metal-binding</keyword>
<dbReference type="CDD" id="cd08368">
    <property type="entry name" value="LIM"/>
    <property type="match status" value="1"/>
</dbReference>
<dbReference type="InterPro" id="IPR011993">
    <property type="entry name" value="PH-like_dom_sf"/>
</dbReference>
<sequence length="544" mass="61765">MEPLPNTVCCRCNSAVVPTERLIINNFVFHKLCFLCSNPACHCALDVNNCGQRNGKIYCMHCLDTKCLSSREPSPEPTVNEISTVNETITAEQSSCHLLNCLSSSSLAEFLMANSTQSSLTVSPITRSTNTPNREPTKAVSNSYFSPRSAKENFLHKKLSPRKFHSFLSTNDLDETMNGSSLGDSIYSEPVRRSSGSYLNLPVARLVCQRCDRTVYEAEKIKAAGKVWHKSCFRCLSCRHPLALGKFCSEKGELFCSSVNRNEFHIAGSISKMAKKQVDVIVLTMDSELNFTIQPSTTGKDLFNQVANAIHLREVWYFGFQYIDNKGLIAWLKPNKKVLQHKLNRTTGAIQFSFRARFYPECAEEEILQDVTLRLFYLQIKVLILSGEIYCDPENALMLASYAMQVKYGELNPQLHKPGFLSKDRLLPQQVTNQYRLSKEEWEDRVIKLWARHGHMEREAAMMEYLKVAQELDMYGVNYFAIKNRIGTDIFLGIHADGLNLYAMNNKLEVKIAFKWSEVRTLSFSGKKFSIKLLDQSAKVGFTM</sequence>
<dbReference type="InterPro" id="IPR018980">
    <property type="entry name" value="FERM_PH-like_C"/>
</dbReference>
<dbReference type="InterPro" id="IPR019749">
    <property type="entry name" value="Band_41_domain"/>
</dbReference>
<dbReference type="PRINTS" id="PR00935">
    <property type="entry name" value="BAND41"/>
</dbReference>
<keyword evidence="14" id="KW-1185">Reference proteome</keyword>
<dbReference type="PANTHER" id="PTHR23281">
    <property type="entry name" value="MERLIN/MOESIN/EZRIN/RADIXIN"/>
    <property type="match status" value="1"/>
</dbReference>
<dbReference type="InterPro" id="IPR000299">
    <property type="entry name" value="FERM_domain"/>
</dbReference>
<evidence type="ECO:0000256" key="10">
    <source>
        <dbReference type="SAM" id="MobiDB-lite"/>
    </source>
</evidence>
<protein>
    <submittedName>
        <fullName evidence="13">FERM central domain-containing protein</fullName>
    </submittedName>
</protein>
<dbReference type="InterPro" id="IPR000798">
    <property type="entry name" value="Ez/rad/moesin-like"/>
</dbReference>
<keyword evidence="5 9" id="KW-0862">Zinc</keyword>
<evidence type="ECO:0000259" key="11">
    <source>
        <dbReference type="PROSITE" id="PS50023"/>
    </source>
</evidence>
<keyword evidence="6 9" id="KW-0440">LIM domain</keyword>
<dbReference type="Pfam" id="PF09379">
    <property type="entry name" value="FERM_N"/>
    <property type="match status" value="1"/>
</dbReference>
<evidence type="ECO:0000256" key="9">
    <source>
        <dbReference type="PROSITE-ProRule" id="PRU00125"/>
    </source>
</evidence>
<keyword evidence="3" id="KW-1003">Cell membrane</keyword>
<dbReference type="SUPFAM" id="SSF54236">
    <property type="entry name" value="Ubiquitin-like"/>
    <property type="match status" value="1"/>
</dbReference>
<evidence type="ECO:0000256" key="6">
    <source>
        <dbReference type="ARBA" id="ARBA00023038"/>
    </source>
</evidence>
<feature type="domain" description="LIM zinc-binding" evidence="11">
    <location>
        <begin position="206"/>
        <end position="266"/>
    </location>
</feature>
<dbReference type="GO" id="GO:0003779">
    <property type="term" value="F:actin binding"/>
    <property type="evidence" value="ECO:0007669"/>
    <property type="project" value="InterPro"/>
</dbReference>
<dbReference type="Proteomes" id="UP001201812">
    <property type="component" value="Unassembled WGS sequence"/>
</dbReference>
<dbReference type="InterPro" id="IPR019748">
    <property type="entry name" value="FERM_central"/>
</dbReference>
<evidence type="ECO:0000259" key="12">
    <source>
        <dbReference type="PROSITE" id="PS50057"/>
    </source>
</evidence>
<accession>A0AAD4QSM3</accession>
<dbReference type="InterPro" id="IPR029071">
    <property type="entry name" value="Ubiquitin-like_domsf"/>
</dbReference>
<dbReference type="InterPro" id="IPR018979">
    <property type="entry name" value="FERM_N"/>
</dbReference>
<dbReference type="InterPro" id="IPR014352">
    <property type="entry name" value="FERM/acyl-CoA-bd_prot_sf"/>
</dbReference>
<evidence type="ECO:0000313" key="14">
    <source>
        <dbReference type="Proteomes" id="UP001201812"/>
    </source>
</evidence>
<dbReference type="GO" id="GO:0046872">
    <property type="term" value="F:metal ion binding"/>
    <property type="evidence" value="ECO:0007669"/>
    <property type="project" value="UniProtKB-KW"/>
</dbReference>
<dbReference type="AlphaFoldDB" id="A0AAD4QSM3"/>
<dbReference type="GO" id="GO:0005912">
    <property type="term" value="C:adherens junction"/>
    <property type="evidence" value="ECO:0007669"/>
    <property type="project" value="UniProtKB-SubCell"/>
</dbReference>
<dbReference type="SMART" id="SM00132">
    <property type="entry name" value="LIM"/>
    <property type="match status" value="2"/>
</dbReference>
<dbReference type="GO" id="GO:0005886">
    <property type="term" value="C:plasma membrane"/>
    <property type="evidence" value="ECO:0007669"/>
    <property type="project" value="UniProtKB-SubCell"/>
</dbReference>
<dbReference type="Pfam" id="PF09380">
    <property type="entry name" value="FERM_C"/>
    <property type="match status" value="1"/>
</dbReference>
<dbReference type="CDD" id="cd14473">
    <property type="entry name" value="FERM_B-lobe"/>
    <property type="match status" value="1"/>
</dbReference>
<dbReference type="InterPro" id="IPR011174">
    <property type="entry name" value="ERM"/>
</dbReference>
<dbReference type="FunFam" id="3.10.20.90:FF:000013">
    <property type="entry name" value="radixin isoform X1"/>
    <property type="match status" value="1"/>
</dbReference>
<evidence type="ECO:0000256" key="4">
    <source>
        <dbReference type="ARBA" id="ARBA00022723"/>
    </source>
</evidence>
<dbReference type="PROSITE" id="PS50057">
    <property type="entry name" value="FERM_3"/>
    <property type="match status" value="1"/>
</dbReference>
<proteinExistence type="predicted"/>
<feature type="domain" description="LIM zinc-binding" evidence="11">
    <location>
        <begin position="7"/>
        <end position="69"/>
    </location>
</feature>
<gene>
    <name evidence="13" type="ORF">DdX_18818</name>
</gene>
<evidence type="ECO:0000256" key="8">
    <source>
        <dbReference type="ARBA" id="ARBA00043944"/>
    </source>
</evidence>
<keyword evidence="7" id="KW-0472">Membrane</keyword>